<dbReference type="RefSeq" id="WP_002751696.1">
    <property type="nucleotide sequence ID" value="NZ_HE972539.1"/>
</dbReference>
<protein>
    <submittedName>
        <fullName evidence="2">Uncharacterized protein</fullName>
    </submittedName>
</protein>
<organism evidence="2 3">
    <name type="scientific">Microcystis aeruginosa PCC 9432</name>
    <dbReference type="NCBI Taxonomy" id="1160280"/>
    <lineage>
        <taxon>Bacteria</taxon>
        <taxon>Bacillati</taxon>
        <taxon>Cyanobacteriota</taxon>
        <taxon>Cyanophyceae</taxon>
        <taxon>Oscillatoriophycideae</taxon>
        <taxon>Chroococcales</taxon>
        <taxon>Microcystaceae</taxon>
        <taxon>Microcystis</taxon>
    </lineage>
</organism>
<evidence type="ECO:0000313" key="3">
    <source>
        <dbReference type="Proteomes" id="UP000005806"/>
    </source>
</evidence>
<evidence type="ECO:0000256" key="1">
    <source>
        <dbReference type="SAM" id="MobiDB-lite"/>
    </source>
</evidence>
<dbReference type="AlphaFoldDB" id="A0A830ZZE4"/>
<dbReference type="EMBL" id="CAIH01000426">
    <property type="protein sequence ID" value="CCH95503.1"/>
    <property type="molecule type" value="Genomic_DNA"/>
</dbReference>
<accession>A0A830ZZE4</accession>
<gene>
    <name evidence="2" type="ORF">MICCA_880003</name>
</gene>
<comment type="caution">
    <text evidence="2">The sequence shown here is derived from an EMBL/GenBank/DDBJ whole genome shotgun (WGS) entry which is preliminary data.</text>
</comment>
<feature type="compositionally biased region" description="Gly residues" evidence="1">
    <location>
        <begin position="24"/>
        <end position="37"/>
    </location>
</feature>
<proteinExistence type="predicted"/>
<reference evidence="2 3" key="1">
    <citation type="submission" date="2012-04" db="EMBL/GenBank/DDBJ databases">
        <authorList>
            <person name="Genoscope - CEA"/>
        </authorList>
    </citation>
    <scope>NUCLEOTIDE SEQUENCE [LARGE SCALE GENOMIC DNA]</scope>
    <source>
        <strain evidence="2 3">9432</strain>
    </source>
</reference>
<dbReference type="Proteomes" id="UP000005806">
    <property type="component" value="Unassembled WGS sequence"/>
</dbReference>
<name>A0A830ZZE4_MICAE</name>
<feature type="region of interest" description="Disordered" evidence="1">
    <location>
        <begin position="22"/>
        <end position="47"/>
    </location>
</feature>
<sequence length="47" mass="5018">MIEAALILWDIALPKLDGLTSQGGATGKGKSQNGGGNRLFKQTFERK</sequence>
<evidence type="ECO:0000313" key="2">
    <source>
        <dbReference type="EMBL" id="CCH95503.1"/>
    </source>
</evidence>